<reference evidence="1 2" key="1">
    <citation type="submission" date="2019-05" db="EMBL/GenBank/DDBJ databases">
        <title>Emergence of the Ug99 lineage of the wheat stem rust pathogen through somatic hybridization.</title>
        <authorList>
            <person name="Li F."/>
            <person name="Upadhyaya N.M."/>
            <person name="Sperschneider J."/>
            <person name="Matny O."/>
            <person name="Nguyen-Phuc H."/>
            <person name="Mago R."/>
            <person name="Raley C."/>
            <person name="Miller M.E."/>
            <person name="Silverstein K.A.T."/>
            <person name="Henningsen E."/>
            <person name="Hirsch C.D."/>
            <person name="Visser B."/>
            <person name="Pretorius Z.A."/>
            <person name="Steffenson B.J."/>
            <person name="Schwessinger B."/>
            <person name="Dodds P.N."/>
            <person name="Figueroa M."/>
        </authorList>
    </citation>
    <scope>NUCLEOTIDE SEQUENCE [LARGE SCALE GENOMIC DNA]</scope>
    <source>
        <strain evidence="1 2">Ug99</strain>
    </source>
</reference>
<protein>
    <submittedName>
        <fullName evidence="1">Uncharacterized protein</fullName>
    </submittedName>
</protein>
<dbReference type="EMBL" id="VDEP01000407">
    <property type="protein sequence ID" value="KAA1088272.1"/>
    <property type="molecule type" value="Genomic_DNA"/>
</dbReference>
<accession>A0A5B0NI75</accession>
<gene>
    <name evidence="1" type="ORF">PGTUg99_030465</name>
</gene>
<organism evidence="1 2">
    <name type="scientific">Puccinia graminis f. sp. tritici</name>
    <dbReference type="NCBI Taxonomy" id="56615"/>
    <lineage>
        <taxon>Eukaryota</taxon>
        <taxon>Fungi</taxon>
        <taxon>Dikarya</taxon>
        <taxon>Basidiomycota</taxon>
        <taxon>Pucciniomycotina</taxon>
        <taxon>Pucciniomycetes</taxon>
        <taxon>Pucciniales</taxon>
        <taxon>Pucciniaceae</taxon>
        <taxon>Puccinia</taxon>
    </lineage>
</organism>
<proteinExistence type="predicted"/>
<evidence type="ECO:0000313" key="2">
    <source>
        <dbReference type="Proteomes" id="UP000325313"/>
    </source>
</evidence>
<evidence type="ECO:0000313" key="1">
    <source>
        <dbReference type="EMBL" id="KAA1088272.1"/>
    </source>
</evidence>
<comment type="caution">
    <text evidence="1">The sequence shown here is derived from an EMBL/GenBank/DDBJ whole genome shotgun (WGS) entry which is preliminary data.</text>
</comment>
<dbReference type="AlphaFoldDB" id="A0A5B0NI75"/>
<sequence length="84" mass="9563">MSSSVFDRIFDASMTGLVGSIEFFFYSPNRARPLVRTGPLRGQRVAKSFSKSQYPFDWTLNRSRSRSCCFFSLKESKAAEFDSA</sequence>
<name>A0A5B0NI75_PUCGR</name>
<dbReference type="Proteomes" id="UP000325313">
    <property type="component" value="Unassembled WGS sequence"/>
</dbReference>